<feature type="region of interest" description="Disordered" evidence="2">
    <location>
        <begin position="643"/>
        <end position="746"/>
    </location>
</feature>
<feature type="compositionally biased region" description="Polar residues" evidence="2">
    <location>
        <begin position="501"/>
        <end position="522"/>
    </location>
</feature>
<feature type="region of interest" description="Disordered" evidence="2">
    <location>
        <begin position="486"/>
        <end position="528"/>
    </location>
</feature>
<evidence type="ECO:0000256" key="2">
    <source>
        <dbReference type="SAM" id="MobiDB-lite"/>
    </source>
</evidence>
<comment type="caution">
    <text evidence="3">The sequence shown here is derived from an EMBL/GenBank/DDBJ whole genome shotgun (WGS) entry which is preliminary data.</text>
</comment>
<evidence type="ECO:0000313" key="3">
    <source>
        <dbReference type="EMBL" id="CAK9114455.1"/>
    </source>
</evidence>
<feature type="compositionally biased region" description="Basic and acidic residues" evidence="2">
    <location>
        <begin position="133"/>
        <end position="151"/>
    </location>
</feature>
<feature type="compositionally biased region" description="Low complexity" evidence="2">
    <location>
        <begin position="95"/>
        <end position="104"/>
    </location>
</feature>
<feature type="compositionally biased region" description="Low complexity" evidence="2">
    <location>
        <begin position="52"/>
        <end position="75"/>
    </location>
</feature>
<feature type="compositionally biased region" description="Polar residues" evidence="2">
    <location>
        <begin position="78"/>
        <end position="88"/>
    </location>
</feature>
<feature type="coiled-coil region" evidence="1">
    <location>
        <begin position="194"/>
        <end position="229"/>
    </location>
</feature>
<protein>
    <submittedName>
        <fullName evidence="3">Uncharacterized protein</fullName>
    </submittedName>
</protein>
<keyword evidence="4" id="KW-1185">Reference proteome</keyword>
<sequence>MAQKAQEDEMQGGDAAEQGVGGESGGKVEPEQAVLVAHEEAEKGALQQVSQAGTEAANTGPAAPPGAEAVAQGEATAFQESDQPSQKVVQDHAAEPPAQVQAQVRSLEDDSGSKAIAEEGNNAKAAVAQRETPSSREPDQKSQIVVEDHAGEASPQGQAEVPEDIVVAARLKEDITAKDSLEAVAGQISDQTEVDKLRNTYLQSSEQLAKKKENERDANKEMVKRKQEARVLAKQEREAIAGEHVLVKELFDTYDGGLRFVYRRYCRSKHLGGSKKTFDDISAHGDMLDFDKVNRLCRDFGLVHKKGLSVPQCKAMFLRVAKQGNDFTRIGFEQFRDLLVLCAEELLTREPWVERYNSMSTRVRALFHRMDLADSHRADLTKRLVAFGGFRGGDGKLAGHIDVPIGTAHSPAFSRFNFEHFTQHVQADGARGHLVETLKKPGEPQTPPKVTQQRRRLQAKVTHNHHHNFHPVQESNLQHLHQQFPHQAAGSPVQLSLGRQGASNKSVLSKTGQTQRINSNGLKDQRDPAIPRSFQHAIKPQQRDERALQVRNQFHLDPEGEEELIGALGLFQGPAERCCGNNTSSISSSGAAQLVGHEHADPASMWDDFDALEVDYQIRAPPREKAAGGGGSWVPGMKQARVLRAKKATGSKAPQKGQKPRLHKPHPPRARNEKSLRSKRHVALSQRSAPAARKAVVAPRHAPVQKTVARGGRQSPQPPQRQHAVGRKTLRAQGARSPPPQARQAPPVQNAFLQQQPQTFAEIYQPYLQDPSFNAVQLAYTSPQPYVQAAPPQNAFDYSFTM</sequence>
<feature type="compositionally biased region" description="Low complexity" evidence="2">
    <location>
        <begin position="687"/>
        <end position="715"/>
    </location>
</feature>
<feature type="compositionally biased region" description="Low complexity" evidence="2">
    <location>
        <begin position="731"/>
        <end position="746"/>
    </location>
</feature>
<dbReference type="EMBL" id="CAXAMM010044378">
    <property type="protein sequence ID" value="CAK9114455.1"/>
    <property type="molecule type" value="Genomic_DNA"/>
</dbReference>
<dbReference type="Proteomes" id="UP001642464">
    <property type="component" value="Unassembled WGS sequence"/>
</dbReference>
<feature type="compositionally biased region" description="Basic residues" evidence="2">
    <location>
        <begin position="658"/>
        <end position="669"/>
    </location>
</feature>
<proteinExistence type="predicted"/>
<evidence type="ECO:0000313" key="4">
    <source>
        <dbReference type="Proteomes" id="UP001642464"/>
    </source>
</evidence>
<feature type="region of interest" description="Disordered" evidence="2">
    <location>
        <begin position="1"/>
        <end position="161"/>
    </location>
</feature>
<evidence type="ECO:0000256" key="1">
    <source>
        <dbReference type="SAM" id="Coils"/>
    </source>
</evidence>
<keyword evidence="1" id="KW-0175">Coiled coil</keyword>
<dbReference type="Gene3D" id="1.10.238.10">
    <property type="entry name" value="EF-hand"/>
    <property type="match status" value="1"/>
</dbReference>
<name>A0ABP0SQ89_9DINO</name>
<organism evidence="3 4">
    <name type="scientific">Durusdinium trenchii</name>
    <dbReference type="NCBI Taxonomy" id="1381693"/>
    <lineage>
        <taxon>Eukaryota</taxon>
        <taxon>Sar</taxon>
        <taxon>Alveolata</taxon>
        <taxon>Dinophyceae</taxon>
        <taxon>Suessiales</taxon>
        <taxon>Symbiodiniaceae</taxon>
        <taxon>Durusdinium</taxon>
    </lineage>
</organism>
<gene>
    <name evidence="3" type="ORF">SCF082_LOCUS53023</name>
</gene>
<accession>A0ABP0SQ89</accession>
<reference evidence="3 4" key="1">
    <citation type="submission" date="2024-02" db="EMBL/GenBank/DDBJ databases">
        <authorList>
            <person name="Chen Y."/>
            <person name="Shah S."/>
            <person name="Dougan E. K."/>
            <person name="Thang M."/>
            <person name="Chan C."/>
        </authorList>
    </citation>
    <scope>NUCLEOTIDE SEQUENCE [LARGE SCALE GENOMIC DNA]</scope>
</reference>